<evidence type="ECO:0000256" key="3">
    <source>
        <dbReference type="SAM" id="MobiDB-lite"/>
    </source>
</evidence>
<feature type="region of interest" description="Disordered" evidence="3">
    <location>
        <begin position="333"/>
        <end position="438"/>
    </location>
</feature>
<dbReference type="PANTHER" id="PTHR24153:SF8">
    <property type="entry name" value="FORKED, ISOFORM F"/>
    <property type="match status" value="1"/>
</dbReference>
<reference evidence="4 5" key="1">
    <citation type="submission" date="2024-10" db="EMBL/GenBank/DDBJ databases">
        <title>Updated reference genomes for cyclostephanoid diatoms.</title>
        <authorList>
            <person name="Roberts W.R."/>
            <person name="Alverson A.J."/>
        </authorList>
    </citation>
    <scope>NUCLEOTIDE SEQUENCE [LARGE SCALE GENOMIC DNA]</scope>
    <source>
        <strain evidence="4 5">AJA232-27</strain>
    </source>
</reference>
<dbReference type="PANTHER" id="PTHR24153">
    <property type="entry name" value="ESPIN"/>
    <property type="match status" value="1"/>
</dbReference>
<feature type="region of interest" description="Disordered" evidence="3">
    <location>
        <begin position="1"/>
        <end position="131"/>
    </location>
</feature>
<feature type="compositionally biased region" description="Polar residues" evidence="3">
    <location>
        <begin position="374"/>
        <end position="395"/>
    </location>
</feature>
<dbReference type="Gene3D" id="1.25.40.20">
    <property type="entry name" value="Ankyrin repeat-containing domain"/>
    <property type="match status" value="2"/>
</dbReference>
<keyword evidence="5" id="KW-1185">Reference proteome</keyword>
<feature type="compositionally biased region" description="Low complexity" evidence="3">
    <location>
        <begin position="95"/>
        <end position="131"/>
    </location>
</feature>
<feature type="compositionally biased region" description="Polar residues" evidence="3">
    <location>
        <begin position="573"/>
        <end position="598"/>
    </location>
</feature>
<accession>A0ABD3M277</accession>
<dbReference type="EMBL" id="JALLBG020000254">
    <property type="protein sequence ID" value="KAL3757712.1"/>
    <property type="molecule type" value="Genomic_DNA"/>
</dbReference>
<dbReference type="SMART" id="SM00248">
    <property type="entry name" value="ANK"/>
    <property type="match status" value="5"/>
</dbReference>
<feature type="region of interest" description="Disordered" evidence="3">
    <location>
        <begin position="166"/>
        <end position="186"/>
    </location>
</feature>
<feature type="compositionally biased region" description="Low complexity" evidence="3">
    <location>
        <begin position="63"/>
        <end position="75"/>
    </location>
</feature>
<evidence type="ECO:0000313" key="4">
    <source>
        <dbReference type="EMBL" id="KAL3757712.1"/>
    </source>
</evidence>
<gene>
    <name evidence="4" type="ORF">ACHAWU_000353</name>
</gene>
<feature type="region of interest" description="Disordered" evidence="3">
    <location>
        <begin position="285"/>
        <end position="310"/>
    </location>
</feature>
<dbReference type="Pfam" id="PF12796">
    <property type="entry name" value="Ank_2"/>
    <property type="match status" value="1"/>
</dbReference>
<feature type="compositionally biased region" description="Polar residues" evidence="3">
    <location>
        <begin position="554"/>
        <end position="564"/>
    </location>
</feature>
<comment type="caution">
    <text evidence="4">The sequence shown here is derived from an EMBL/GenBank/DDBJ whole genome shotgun (WGS) entry which is preliminary data.</text>
</comment>
<evidence type="ECO:0000313" key="5">
    <source>
        <dbReference type="Proteomes" id="UP001530293"/>
    </source>
</evidence>
<proteinExistence type="predicted"/>
<keyword evidence="2" id="KW-0040">ANK repeat</keyword>
<feature type="compositionally biased region" description="Low complexity" evidence="3">
    <location>
        <begin position="337"/>
        <end position="356"/>
    </location>
</feature>
<dbReference type="AlphaFoldDB" id="A0ABD3M277"/>
<feature type="compositionally biased region" description="Basic and acidic residues" evidence="3">
    <location>
        <begin position="544"/>
        <end position="553"/>
    </location>
</feature>
<evidence type="ECO:0000256" key="2">
    <source>
        <dbReference type="ARBA" id="ARBA00023043"/>
    </source>
</evidence>
<feature type="region of interest" description="Disordered" evidence="3">
    <location>
        <begin position="862"/>
        <end position="896"/>
    </location>
</feature>
<feature type="compositionally biased region" description="Pro residues" evidence="3">
    <location>
        <begin position="76"/>
        <end position="89"/>
    </location>
</feature>
<dbReference type="SUPFAM" id="SSF48403">
    <property type="entry name" value="Ankyrin repeat"/>
    <property type="match status" value="1"/>
</dbReference>
<feature type="compositionally biased region" description="Low complexity" evidence="3">
    <location>
        <begin position="504"/>
        <end position="533"/>
    </location>
</feature>
<feature type="compositionally biased region" description="Acidic residues" evidence="3">
    <location>
        <begin position="862"/>
        <end position="872"/>
    </location>
</feature>
<dbReference type="InterPro" id="IPR002110">
    <property type="entry name" value="Ankyrin_rpt"/>
</dbReference>
<feature type="compositionally biased region" description="Low complexity" evidence="3">
    <location>
        <begin position="16"/>
        <end position="46"/>
    </location>
</feature>
<dbReference type="Proteomes" id="UP001530293">
    <property type="component" value="Unassembled WGS sequence"/>
</dbReference>
<feature type="compositionally biased region" description="Low complexity" evidence="3">
    <location>
        <begin position="599"/>
        <end position="635"/>
    </location>
</feature>
<feature type="compositionally biased region" description="Acidic residues" evidence="3">
    <location>
        <begin position="424"/>
        <end position="433"/>
    </location>
</feature>
<feature type="region of interest" description="Disordered" evidence="3">
    <location>
        <begin position="480"/>
        <end position="639"/>
    </location>
</feature>
<feature type="compositionally biased region" description="Low complexity" evidence="3">
    <location>
        <begin position="363"/>
        <end position="373"/>
    </location>
</feature>
<dbReference type="InterPro" id="IPR052420">
    <property type="entry name" value="Espin/Espin-like"/>
</dbReference>
<keyword evidence="1" id="KW-0677">Repeat</keyword>
<feature type="compositionally biased region" description="Low complexity" evidence="3">
    <location>
        <begin position="290"/>
        <end position="305"/>
    </location>
</feature>
<organism evidence="4 5">
    <name type="scientific">Discostella pseudostelligera</name>
    <dbReference type="NCBI Taxonomy" id="259834"/>
    <lineage>
        <taxon>Eukaryota</taxon>
        <taxon>Sar</taxon>
        <taxon>Stramenopiles</taxon>
        <taxon>Ochrophyta</taxon>
        <taxon>Bacillariophyta</taxon>
        <taxon>Coscinodiscophyceae</taxon>
        <taxon>Thalassiosirophycidae</taxon>
        <taxon>Stephanodiscales</taxon>
        <taxon>Stephanodiscaceae</taxon>
        <taxon>Discostella</taxon>
    </lineage>
</organism>
<sequence>MGFFGGGRKSGRNPQSGCANSVSSSSAGQSESHQSLESLDLQQQQQAVPTVNLAERRLQEWKNAGNGNGATTTAPMPSPSPPGGPLPPPPRRRGVGFSPSTAVKQQQQQQQQQHNQPPAQAVAPSQQRASSSPNNLILLIERGQWAAASERAKSHPQEVKQLAKLRKTTAGNSIPPTMGSSSNDGKKDLRISNVKCKALHHACQKLRSVHTTFYQHPNISSSKTSNIEGGRALLIEEDEYIEACKCLLTLIQVHPEACRERESRHGCLPLHLCVFSMCDTPPPPLPPPSAAARGSTRLSGSSTGTNAVAGGSDCAGVGDMFYDGLKMIFGTSATGGSSSQQQKQKQKQQQPPSSLSAPPPLSPSTRSSSNQQQHRTILSSGSGEFSLGNMSQMFQEESEHQRALSDHQQNSRNGSRDRINQDGGLDDADDDGGIGDTTFEMIQKGMDDMEKLLIGLENKYEKKQEEKRKGGMMNRMKQKLSNKNNRGDDPPGQNATGQDMGGVTASSTSPAAAAATTSMTSTTSTSKTTTTTTILNSMTPMDCVDERSRETDSHSTPQHNSNGSGNSGEFMPRSSSFYRSGGTQQPSKTATAGPSSLKPSSYSTPPQAAATAPNANSFTQPNSFTATVTSSSSTTPPTYEDLQRRYLQINTQRREEYSVRVINALLDAWPKSIKTASEGGRLPLHMACFGKASVKVLETVLKAYPDAARQRNHDGFLPVHIAAHWGVSHPDVAPLLLTAYPDGAVGRNRWERTPIEEALGMAGENGRQHQLSLVWSLRRHPTYWIHNDIASMLLPRNVRMAPWRLVELEDDDDGEEDGIGGGGELGASTMANEKNVSKAPMGKLGRVISGGSTATGAVDVDEVGSSDEEVEGVEVHLRRSSSKANSNNKGQSPSALARTTELSLLITKEKHWAAATLRCTSHPHEAREAMEVKVRGAYTAKITPLHYACEHKPSVEVIKTLIAANPTALERRQEPGGQLPLHAACTWGASPDVVRVLLSALPSCAEMKDFLSNLPLHCACYSGAETEVVESLLQVYPQSVLPRNHQGSSAADIVRRLCHPNRKEVLHLLEKTMSGLLERVVPGKEENLEVDQNNNLEWV</sequence>
<dbReference type="InterPro" id="IPR036770">
    <property type="entry name" value="Ankyrin_rpt-contain_sf"/>
</dbReference>
<evidence type="ECO:0000256" key="1">
    <source>
        <dbReference type="ARBA" id="ARBA00022737"/>
    </source>
</evidence>
<name>A0ABD3M277_9STRA</name>
<feature type="compositionally biased region" description="Polar residues" evidence="3">
    <location>
        <begin position="169"/>
        <end position="183"/>
    </location>
</feature>
<protein>
    <submittedName>
        <fullName evidence="4">Uncharacterized protein</fullName>
    </submittedName>
</protein>